<organism evidence="1 2">
    <name type="scientific">Methanococcus maripaludis KA1</name>
    <dbReference type="NCBI Taxonomy" id="637914"/>
    <lineage>
        <taxon>Archaea</taxon>
        <taxon>Methanobacteriati</taxon>
        <taxon>Methanobacteriota</taxon>
        <taxon>Methanomada group</taxon>
        <taxon>Methanococci</taxon>
        <taxon>Methanococcales</taxon>
        <taxon>Methanococcaceae</taxon>
        <taxon>Methanococcus</taxon>
    </lineage>
</organism>
<protein>
    <submittedName>
        <fullName evidence="1">Uncharacterized protein</fullName>
    </submittedName>
</protein>
<gene>
    <name evidence="1" type="ORF">MMKA1_04880</name>
</gene>
<sequence length="52" mass="5878">MIHCPECGEPIEHEGSEIEKWPYGAKYEIICNFCNLKITVLEDSDGGQSLSY</sequence>
<name>A0A2Z5PH93_METMI</name>
<evidence type="ECO:0000313" key="2">
    <source>
        <dbReference type="Proteomes" id="UP000264208"/>
    </source>
</evidence>
<proteinExistence type="predicted"/>
<dbReference type="Proteomes" id="UP000264208">
    <property type="component" value="Chromosome"/>
</dbReference>
<dbReference type="RefSeq" id="WP_171816582.1">
    <property type="nucleotide sequence ID" value="NZ_AP011526.1"/>
</dbReference>
<dbReference type="AlphaFoldDB" id="A0A2Z5PH93"/>
<dbReference type="GeneID" id="55549420"/>
<evidence type="ECO:0000313" key="1">
    <source>
        <dbReference type="EMBL" id="BAP60605.1"/>
    </source>
</evidence>
<reference evidence="1 2" key="1">
    <citation type="submission" date="2009-06" db="EMBL/GenBank/DDBJ databases">
        <title>Molecular Evidence for Microbiologically Influenced Corrosion from genome of Methanogen.</title>
        <authorList>
            <person name="Ito N."/>
            <person name="Tsurumaru H."/>
            <person name="Shimizu A."/>
            <person name="Harada T."/>
            <person name="Hosoyama A."/>
            <person name="Horikawa H."/>
            <person name="Wakai S."/>
            <person name="Sasaki K."/>
            <person name="Nishijima K."/>
            <person name="Ataku H."/>
            <person name="Yamazaki J."/>
            <person name="Mise M."/>
            <person name="Yamazaki S."/>
            <person name="Tanikawa S."/>
            <person name="Harayama S."/>
            <person name="Fujita N."/>
        </authorList>
    </citation>
    <scope>NUCLEOTIDE SEQUENCE [LARGE SCALE GENOMIC DNA]</scope>
    <source>
        <strain evidence="2">KA1 ( NBRC 102054)</strain>
    </source>
</reference>
<accession>A0A2Z5PH93</accession>
<dbReference type="KEGG" id="mmak:MMKA1_04880"/>
<dbReference type="EMBL" id="AP011526">
    <property type="protein sequence ID" value="BAP60605.1"/>
    <property type="molecule type" value="Genomic_DNA"/>
</dbReference>